<gene>
    <name evidence="1" type="ORF">PHET_11636</name>
</gene>
<proteinExistence type="predicted"/>
<reference evidence="1" key="1">
    <citation type="submission" date="2019-05" db="EMBL/GenBank/DDBJ databases">
        <title>Annotation for the trematode Paragonimus heterotremus.</title>
        <authorList>
            <person name="Choi Y.-J."/>
        </authorList>
    </citation>
    <scope>NUCLEOTIDE SEQUENCE</scope>
    <source>
        <strain evidence="1">LC</strain>
    </source>
</reference>
<sequence>MKQSKSQNVQVKSTTPLSFLHPISLTII</sequence>
<accession>A0A8J4WM56</accession>
<organism evidence="1 2">
    <name type="scientific">Paragonimus heterotremus</name>
    <dbReference type="NCBI Taxonomy" id="100268"/>
    <lineage>
        <taxon>Eukaryota</taxon>
        <taxon>Metazoa</taxon>
        <taxon>Spiralia</taxon>
        <taxon>Lophotrochozoa</taxon>
        <taxon>Platyhelminthes</taxon>
        <taxon>Trematoda</taxon>
        <taxon>Digenea</taxon>
        <taxon>Plagiorchiida</taxon>
        <taxon>Troglotremata</taxon>
        <taxon>Troglotrematidae</taxon>
        <taxon>Paragonimus</taxon>
    </lineage>
</organism>
<dbReference type="Proteomes" id="UP000748531">
    <property type="component" value="Unassembled WGS sequence"/>
</dbReference>
<protein>
    <submittedName>
        <fullName evidence="1">Uncharacterized protein</fullName>
    </submittedName>
</protein>
<evidence type="ECO:0000313" key="2">
    <source>
        <dbReference type="Proteomes" id="UP000748531"/>
    </source>
</evidence>
<dbReference type="EMBL" id="LUCH01011335">
    <property type="protein sequence ID" value="KAF5395605.1"/>
    <property type="molecule type" value="Genomic_DNA"/>
</dbReference>
<evidence type="ECO:0000313" key="1">
    <source>
        <dbReference type="EMBL" id="KAF5395605.1"/>
    </source>
</evidence>
<comment type="caution">
    <text evidence="1">The sequence shown here is derived from an EMBL/GenBank/DDBJ whole genome shotgun (WGS) entry which is preliminary data.</text>
</comment>
<keyword evidence="2" id="KW-1185">Reference proteome</keyword>
<name>A0A8J4WM56_9TREM</name>
<dbReference type="AlphaFoldDB" id="A0A8J4WM56"/>